<dbReference type="NCBIfam" id="TIGR00229">
    <property type="entry name" value="sensory_box"/>
    <property type="match status" value="2"/>
</dbReference>
<dbReference type="PROSITE" id="PS50110">
    <property type="entry name" value="RESPONSE_REGULATORY"/>
    <property type="match status" value="2"/>
</dbReference>
<dbReference type="PANTHER" id="PTHR43047">
    <property type="entry name" value="TWO-COMPONENT HISTIDINE PROTEIN KINASE"/>
    <property type="match status" value="1"/>
</dbReference>
<evidence type="ECO:0000259" key="14">
    <source>
        <dbReference type="PROSITE" id="PS50109"/>
    </source>
</evidence>
<dbReference type="EMBL" id="LVJN01000020">
    <property type="protein sequence ID" value="OSM02127.1"/>
    <property type="molecule type" value="Genomic_DNA"/>
</dbReference>
<dbReference type="SUPFAM" id="SSF55874">
    <property type="entry name" value="ATPase domain of HSP90 chaperone/DNA topoisomerase II/histidine kinase"/>
    <property type="match status" value="1"/>
</dbReference>
<dbReference type="Pfam" id="PF08448">
    <property type="entry name" value="PAS_4"/>
    <property type="match status" value="1"/>
</dbReference>
<dbReference type="InterPro" id="IPR036097">
    <property type="entry name" value="HisK_dim/P_sf"/>
</dbReference>
<dbReference type="InterPro" id="IPR000014">
    <property type="entry name" value="PAS"/>
</dbReference>
<feature type="domain" description="PAS" evidence="16">
    <location>
        <begin position="162"/>
        <end position="235"/>
    </location>
</feature>
<dbReference type="Gene3D" id="3.30.450.20">
    <property type="entry name" value="PAS domain"/>
    <property type="match status" value="3"/>
</dbReference>
<proteinExistence type="predicted"/>
<keyword evidence="7" id="KW-0547">Nucleotide-binding</keyword>
<keyword evidence="6" id="KW-0812">Transmembrane</keyword>
<dbReference type="Pfam" id="PF08447">
    <property type="entry name" value="PAS_3"/>
    <property type="match status" value="1"/>
</dbReference>
<dbReference type="SMART" id="SM00091">
    <property type="entry name" value="PAS"/>
    <property type="match status" value="3"/>
</dbReference>
<feature type="domain" description="PAS" evidence="16">
    <location>
        <begin position="322"/>
        <end position="385"/>
    </location>
</feature>
<dbReference type="CDD" id="cd00130">
    <property type="entry name" value="PAS"/>
    <property type="match status" value="3"/>
</dbReference>
<evidence type="ECO:0000256" key="13">
    <source>
        <dbReference type="SAM" id="Coils"/>
    </source>
</evidence>
<feature type="modified residue" description="4-aspartylphosphate" evidence="12">
    <location>
        <position position="885"/>
    </location>
</feature>
<dbReference type="CDD" id="cd00082">
    <property type="entry name" value="HisKA"/>
    <property type="match status" value="1"/>
</dbReference>
<evidence type="ECO:0000256" key="12">
    <source>
        <dbReference type="PROSITE-ProRule" id="PRU00169"/>
    </source>
</evidence>
<dbReference type="SMART" id="SM00086">
    <property type="entry name" value="PAC"/>
    <property type="match status" value="3"/>
</dbReference>
<dbReference type="InterPro" id="IPR001789">
    <property type="entry name" value="Sig_transdc_resp-reg_receiver"/>
</dbReference>
<dbReference type="Gene3D" id="3.30.565.10">
    <property type="entry name" value="Histidine kinase-like ATPase, C-terminal domain"/>
    <property type="match status" value="1"/>
</dbReference>
<dbReference type="InterPro" id="IPR013656">
    <property type="entry name" value="PAS_4"/>
</dbReference>
<comment type="caution">
    <text evidence="18">The sequence shown here is derived from an EMBL/GenBank/DDBJ whole genome shotgun (WGS) entry which is preliminary data.</text>
</comment>
<dbReference type="PRINTS" id="PR00344">
    <property type="entry name" value="BCTRLSENSOR"/>
</dbReference>
<keyword evidence="9" id="KW-0067">ATP-binding</keyword>
<evidence type="ECO:0000256" key="9">
    <source>
        <dbReference type="ARBA" id="ARBA00022840"/>
    </source>
</evidence>
<dbReference type="GO" id="GO:0005886">
    <property type="term" value="C:plasma membrane"/>
    <property type="evidence" value="ECO:0007669"/>
    <property type="project" value="TreeGrafter"/>
</dbReference>
<evidence type="ECO:0000259" key="16">
    <source>
        <dbReference type="PROSITE" id="PS50112"/>
    </source>
</evidence>
<dbReference type="PANTHER" id="PTHR43047:SF72">
    <property type="entry name" value="OSMOSENSING HISTIDINE PROTEIN KINASE SLN1"/>
    <property type="match status" value="1"/>
</dbReference>
<dbReference type="GO" id="GO:0000155">
    <property type="term" value="F:phosphorelay sensor kinase activity"/>
    <property type="evidence" value="ECO:0007669"/>
    <property type="project" value="InterPro"/>
</dbReference>
<dbReference type="PROSITE" id="PS50113">
    <property type="entry name" value="PAC"/>
    <property type="match status" value="1"/>
</dbReference>
<dbReference type="GO" id="GO:0009927">
    <property type="term" value="F:histidine phosphotransfer kinase activity"/>
    <property type="evidence" value="ECO:0007669"/>
    <property type="project" value="TreeGrafter"/>
</dbReference>
<feature type="domain" description="PAC" evidence="17">
    <location>
        <begin position="239"/>
        <end position="289"/>
    </location>
</feature>
<keyword evidence="10" id="KW-1133">Transmembrane helix</keyword>
<accession>A0A1Y2K380</accession>
<dbReference type="InterPro" id="IPR003661">
    <property type="entry name" value="HisK_dim/P_dom"/>
</dbReference>
<dbReference type="EC" id="2.7.13.3" evidence="3"/>
<comment type="catalytic activity">
    <reaction evidence="1">
        <text>ATP + protein L-histidine = ADP + protein N-phospho-L-histidine.</text>
        <dbReference type="EC" id="2.7.13.3"/>
    </reaction>
</comment>
<dbReference type="InterPro" id="IPR001610">
    <property type="entry name" value="PAC"/>
</dbReference>
<dbReference type="GO" id="GO:0005524">
    <property type="term" value="F:ATP binding"/>
    <property type="evidence" value="ECO:0007669"/>
    <property type="project" value="UniProtKB-KW"/>
</dbReference>
<dbReference type="Pfam" id="PF00072">
    <property type="entry name" value="Response_reg"/>
    <property type="match status" value="2"/>
</dbReference>
<evidence type="ECO:0000256" key="8">
    <source>
        <dbReference type="ARBA" id="ARBA00022777"/>
    </source>
</evidence>
<dbReference type="PROSITE" id="PS50112">
    <property type="entry name" value="PAS"/>
    <property type="match status" value="2"/>
</dbReference>
<evidence type="ECO:0000256" key="10">
    <source>
        <dbReference type="ARBA" id="ARBA00022989"/>
    </source>
</evidence>
<dbReference type="Pfam" id="PF13426">
    <property type="entry name" value="PAS_9"/>
    <property type="match status" value="1"/>
</dbReference>
<keyword evidence="19" id="KW-1185">Reference proteome</keyword>
<evidence type="ECO:0000313" key="19">
    <source>
        <dbReference type="Proteomes" id="UP000194003"/>
    </source>
</evidence>
<evidence type="ECO:0000256" key="3">
    <source>
        <dbReference type="ARBA" id="ARBA00012438"/>
    </source>
</evidence>
<dbReference type="SMART" id="SM00388">
    <property type="entry name" value="HisKA"/>
    <property type="match status" value="1"/>
</dbReference>
<dbReference type="Gene3D" id="3.40.50.2300">
    <property type="match status" value="2"/>
</dbReference>
<dbReference type="Pfam" id="PF00512">
    <property type="entry name" value="HisKA"/>
    <property type="match status" value="1"/>
</dbReference>
<dbReference type="Gene3D" id="1.10.287.130">
    <property type="match status" value="1"/>
</dbReference>
<feature type="domain" description="Response regulatory" evidence="15">
    <location>
        <begin position="836"/>
        <end position="955"/>
    </location>
</feature>
<name>A0A1Y2K380_9PROT</name>
<evidence type="ECO:0000259" key="17">
    <source>
        <dbReference type="PROSITE" id="PS50113"/>
    </source>
</evidence>
<dbReference type="InterPro" id="IPR036890">
    <property type="entry name" value="HATPase_C_sf"/>
</dbReference>
<feature type="domain" description="Histidine kinase" evidence="14">
    <location>
        <begin position="588"/>
        <end position="805"/>
    </location>
</feature>
<keyword evidence="8 18" id="KW-0418">Kinase</keyword>
<dbReference type="CDD" id="cd17546">
    <property type="entry name" value="REC_hyHK_CKI1_RcsC-like"/>
    <property type="match status" value="1"/>
</dbReference>
<dbReference type="PROSITE" id="PS50109">
    <property type="entry name" value="HIS_KIN"/>
    <property type="match status" value="1"/>
</dbReference>
<dbReference type="SUPFAM" id="SSF47384">
    <property type="entry name" value="Homodimeric domain of signal transducing histidine kinase"/>
    <property type="match status" value="1"/>
</dbReference>
<keyword evidence="5" id="KW-0808">Transferase</keyword>
<evidence type="ECO:0000256" key="11">
    <source>
        <dbReference type="ARBA" id="ARBA00023136"/>
    </source>
</evidence>
<dbReference type="FunFam" id="3.30.565.10:FF:000078">
    <property type="entry name" value="Two-component sensor histidine kinase"/>
    <property type="match status" value="1"/>
</dbReference>
<dbReference type="SUPFAM" id="SSF52172">
    <property type="entry name" value="CheY-like"/>
    <property type="match status" value="2"/>
</dbReference>
<dbReference type="Pfam" id="PF02518">
    <property type="entry name" value="HATPase_c"/>
    <property type="match status" value="1"/>
</dbReference>
<keyword evidence="4 12" id="KW-0597">Phosphoprotein</keyword>
<evidence type="ECO:0000256" key="1">
    <source>
        <dbReference type="ARBA" id="ARBA00000085"/>
    </source>
</evidence>
<dbReference type="InterPro" id="IPR011006">
    <property type="entry name" value="CheY-like_superfamily"/>
</dbReference>
<evidence type="ECO:0000256" key="5">
    <source>
        <dbReference type="ARBA" id="ARBA00022679"/>
    </source>
</evidence>
<evidence type="ECO:0000256" key="6">
    <source>
        <dbReference type="ARBA" id="ARBA00022692"/>
    </source>
</evidence>
<evidence type="ECO:0000313" key="18">
    <source>
        <dbReference type="EMBL" id="OSM02127.1"/>
    </source>
</evidence>
<feature type="modified residue" description="4-aspartylphosphate" evidence="12">
    <location>
        <position position="76"/>
    </location>
</feature>
<dbReference type="InterPro" id="IPR013655">
    <property type="entry name" value="PAS_fold_3"/>
</dbReference>
<dbReference type="Proteomes" id="UP000194003">
    <property type="component" value="Unassembled WGS sequence"/>
</dbReference>
<dbReference type="SUPFAM" id="SSF55785">
    <property type="entry name" value="PYP-like sensor domain (PAS domain)"/>
    <property type="match status" value="3"/>
</dbReference>
<dbReference type="InterPro" id="IPR003594">
    <property type="entry name" value="HATPase_dom"/>
</dbReference>
<organism evidence="18 19">
    <name type="scientific">Magnetofaba australis IT-1</name>
    <dbReference type="NCBI Taxonomy" id="1434232"/>
    <lineage>
        <taxon>Bacteria</taxon>
        <taxon>Pseudomonadati</taxon>
        <taxon>Pseudomonadota</taxon>
        <taxon>Magnetococcia</taxon>
        <taxon>Magnetococcales</taxon>
        <taxon>Magnetococcaceae</taxon>
        <taxon>Magnetofaba</taxon>
    </lineage>
</organism>
<keyword evidence="13" id="KW-0175">Coiled coil</keyword>
<evidence type="ECO:0000256" key="2">
    <source>
        <dbReference type="ARBA" id="ARBA00004370"/>
    </source>
</evidence>
<dbReference type="AlphaFoldDB" id="A0A1Y2K380"/>
<evidence type="ECO:0000256" key="7">
    <source>
        <dbReference type="ARBA" id="ARBA00022741"/>
    </source>
</evidence>
<dbReference type="SMART" id="SM00448">
    <property type="entry name" value="REC"/>
    <property type="match status" value="2"/>
</dbReference>
<dbReference type="InterPro" id="IPR000700">
    <property type="entry name" value="PAS-assoc_C"/>
</dbReference>
<keyword evidence="11" id="KW-0472">Membrane</keyword>
<feature type="domain" description="Response regulatory" evidence="15">
    <location>
        <begin position="26"/>
        <end position="143"/>
    </location>
</feature>
<sequence length="956" mass="107003">MMDCYVDMINELSHDGASDAFDETIRILLIDDQSLTHRLLAAMLSDEPQFELTCRDSGRNLLRHILDVNPTLILLDINMPDVGGMDLLDELRGYRRTQQLPVIMLSVEDRAETKAEAFSKGANDYLIKLPERAEMVARLKLHGRGYQTLLRHQQSVQEQREEATRIRAIHDAALDAMITIDDGGVLMDLNPAAERMFGLSQEDLGGDAITILAPQEKQQAMREALVSFDPLLNHPFLDQRLEIQAMRRDGERFPAEISITFGVSRGQRLFTAQVRDITTRKAFEETLQEVNATLEERVRERTEALRLSNEQLLREAAERRGAEAERERFFQLIPDLLCVLDSDGRIVRANSAFQIVLGHEPGELAGALFENLTQDEDIGRVREQMITLRGAGMVREFPLRMRRDDGQVVWVEWSAIAREDRFFAVGRDVTRKLAAAEALRQSEARLSEAQHLAQLGSWAWDVGSAALFCSSELYRILRRRPDSQKSNAGLNLLLESIEPDDREKFEQALENARRGGKPISAMYRVRTPEDEIRHVRSLVRWEPGGRSEAGRLIGIMQDISDTIQAETLRIAKESAEAANEAKSAFLATMSHEIRTPLNAILGMGELLMENEPNPQRMRYLEVSYKAGETLLALINDILDLSKIEAGRVDLERRPFDLWALASGVTDLVGVAKGDKPLAVACQIDPHTPRWVIGDEERLRQVMINLVGNAVKFTPEGKVVLKLSISDVGWAELAVEDTGIGISPAELERIFHPFTQADASTTREFGGTGLGLTICKRLIDLMGGGITVTSEKGRGSVFSVHLPLESTTQSAVEELTAPQPESARAPGEPRAEAAQRVILLVDDSSDNRMLVQHFLKASAHQVEMAENGRQAVERYLQGGVDLVLMDIQMPIMDGYEATRQIRQWETEQGWTAVPVIALTAHALDSDREETRLAGCTRHLEKPLRKQRLLEALAEFGL</sequence>
<dbReference type="SMART" id="SM00387">
    <property type="entry name" value="HATPase_c"/>
    <property type="match status" value="1"/>
</dbReference>
<comment type="subcellular location">
    <subcellularLocation>
        <location evidence="2">Membrane</location>
    </subcellularLocation>
</comment>
<evidence type="ECO:0000256" key="4">
    <source>
        <dbReference type="ARBA" id="ARBA00022553"/>
    </source>
</evidence>
<dbReference type="FunFam" id="1.10.287.130:FF:000004">
    <property type="entry name" value="Ethylene receptor 1"/>
    <property type="match status" value="1"/>
</dbReference>
<dbReference type="InterPro" id="IPR035965">
    <property type="entry name" value="PAS-like_dom_sf"/>
</dbReference>
<reference evidence="18 19" key="1">
    <citation type="journal article" date="2016" name="BMC Genomics">
        <title>Combined genomic and structural analyses of a cultured magnetotactic bacterium reveals its niche adaptation to a dynamic environment.</title>
        <authorList>
            <person name="Araujo A.C."/>
            <person name="Morillo V."/>
            <person name="Cypriano J."/>
            <person name="Teixeira L.C."/>
            <person name="Leao P."/>
            <person name="Lyra S."/>
            <person name="Almeida L.G."/>
            <person name="Bazylinski D.A."/>
            <person name="Vasconcellos A.T."/>
            <person name="Abreu F."/>
            <person name="Lins U."/>
        </authorList>
    </citation>
    <scope>NUCLEOTIDE SEQUENCE [LARGE SCALE GENOMIC DNA]</scope>
    <source>
        <strain evidence="18 19">IT-1</strain>
    </source>
</reference>
<evidence type="ECO:0000259" key="15">
    <source>
        <dbReference type="PROSITE" id="PS50110"/>
    </source>
</evidence>
<protein>
    <recommendedName>
        <fullName evidence="3">histidine kinase</fullName>
        <ecNumber evidence="3">2.7.13.3</ecNumber>
    </recommendedName>
</protein>
<gene>
    <name evidence="18" type="ORF">MAIT1_02220</name>
</gene>
<feature type="coiled-coil region" evidence="13">
    <location>
        <begin position="280"/>
        <end position="327"/>
    </location>
</feature>
<dbReference type="STRING" id="1434232.MAIT1_02220"/>
<dbReference type="CDD" id="cd16922">
    <property type="entry name" value="HATPase_EvgS-ArcB-TorS-like"/>
    <property type="match status" value="1"/>
</dbReference>
<dbReference type="InterPro" id="IPR004358">
    <property type="entry name" value="Sig_transdc_His_kin-like_C"/>
</dbReference>
<dbReference type="InterPro" id="IPR005467">
    <property type="entry name" value="His_kinase_dom"/>
</dbReference>